<organism evidence="1 2">
    <name type="scientific">bacterium (Candidatus Blackallbacteria) CG17_big_fil_post_rev_8_21_14_2_50_48_46</name>
    <dbReference type="NCBI Taxonomy" id="2014261"/>
    <lineage>
        <taxon>Bacteria</taxon>
        <taxon>Candidatus Blackallbacteria</taxon>
    </lineage>
</organism>
<dbReference type="AlphaFoldDB" id="A0A2M7FZI1"/>
<sequence>MIASLEGALARLMFQPAHDLVFAANFVKINAMQQRVFLFLLLGLLWAWPAGADCGLAVQYGQIEARKAASGYILAAPHGLFDKYTDQIAGALCQQLGWNCLIARGQRRARHPINVNRPTEGVHLSSDQEQHTQRARQVYACYRETLHQLKTSHFRLYVELHGNARSESQHQIEIATPGLSLLQKQQVAEIFSRALQQQGLSPRLRVAVQGLEKIYFTHGSARKFGVFAEMRPVLALEIPRWVRQEPAARKSLIAALAQGFHEMEQAGVF</sequence>
<dbReference type="Proteomes" id="UP000231019">
    <property type="component" value="Unassembled WGS sequence"/>
</dbReference>
<protein>
    <recommendedName>
        <fullName evidence="3">MurNAc-LAA domain-containing protein</fullName>
    </recommendedName>
</protein>
<evidence type="ECO:0000313" key="1">
    <source>
        <dbReference type="EMBL" id="PIW14645.1"/>
    </source>
</evidence>
<gene>
    <name evidence="1" type="ORF">COW36_21650</name>
</gene>
<comment type="caution">
    <text evidence="1">The sequence shown here is derived from an EMBL/GenBank/DDBJ whole genome shotgun (WGS) entry which is preliminary data.</text>
</comment>
<evidence type="ECO:0008006" key="3">
    <source>
        <dbReference type="Google" id="ProtNLM"/>
    </source>
</evidence>
<name>A0A2M7FZI1_9BACT</name>
<accession>A0A2M7FZI1</accession>
<reference evidence="1 2" key="1">
    <citation type="submission" date="2017-09" db="EMBL/GenBank/DDBJ databases">
        <title>Depth-based differentiation of microbial function through sediment-hosted aquifers and enrichment of novel symbionts in the deep terrestrial subsurface.</title>
        <authorList>
            <person name="Probst A.J."/>
            <person name="Ladd B."/>
            <person name="Jarett J.K."/>
            <person name="Geller-Mcgrath D.E."/>
            <person name="Sieber C.M."/>
            <person name="Emerson J.B."/>
            <person name="Anantharaman K."/>
            <person name="Thomas B.C."/>
            <person name="Malmstrom R."/>
            <person name="Stieglmeier M."/>
            <person name="Klingl A."/>
            <person name="Woyke T."/>
            <person name="Ryan C.M."/>
            <person name="Banfield J.F."/>
        </authorList>
    </citation>
    <scope>NUCLEOTIDE SEQUENCE [LARGE SCALE GENOMIC DNA]</scope>
    <source>
        <strain evidence="1">CG17_big_fil_post_rev_8_21_14_2_50_48_46</strain>
    </source>
</reference>
<proteinExistence type="predicted"/>
<dbReference type="EMBL" id="PFFQ01000059">
    <property type="protein sequence ID" value="PIW14645.1"/>
    <property type="molecule type" value="Genomic_DNA"/>
</dbReference>
<evidence type="ECO:0000313" key="2">
    <source>
        <dbReference type="Proteomes" id="UP000231019"/>
    </source>
</evidence>